<accession>A0A9K3KUQ8</accession>
<gene>
    <name evidence="29" type="ORF">IV203_012055</name>
</gene>
<feature type="region of interest" description="Disordered" evidence="24">
    <location>
        <begin position="59"/>
        <end position="94"/>
    </location>
</feature>
<feature type="transmembrane region" description="Helical" evidence="25">
    <location>
        <begin position="566"/>
        <end position="588"/>
    </location>
</feature>
<comment type="similarity">
    <text evidence="21">In the C-terminal section; belongs to the PNT beta subunit family.</text>
</comment>
<evidence type="ECO:0000256" key="23">
    <source>
        <dbReference type="ARBA" id="ARBA00079255"/>
    </source>
</evidence>
<evidence type="ECO:0000256" key="8">
    <source>
        <dbReference type="ARBA" id="ARBA00022692"/>
    </source>
</evidence>
<evidence type="ECO:0000256" key="25">
    <source>
        <dbReference type="SAM" id="Phobius"/>
    </source>
</evidence>
<keyword evidence="8 25" id="KW-0812">Transmembrane</keyword>
<dbReference type="SMART" id="SM01003">
    <property type="entry name" value="AlaDh_PNT_N"/>
    <property type="match status" value="1"/>
</dbReference>
<evidence type="ECO:0000256" key="2">
    <source>
        <dbReference type="ARBA" id="ARBA00004429"/>
    </source>
</evidence>
<dbReference type="EC" id="7.1.1.1" evidence="5"/>
<feature type="transmembrane region" description="Helical" evidence="25">
    <location>
        <begin position="666"/>
        <end position="686"/>
    </location>
</feature>
<keyword evidence="7" id="KW-0997">Cell inner membrane</keyword>
<keyword evidence="16" id="KW-0520">NAD</keyword>
<evidence type="ECO:0000256" key="21">
    <source>
        <dbReference type="ARBA" id="ARBA00061558"/>
    </source>
</evidence>
<evidence type="ECO:0000256" key="10">
    <source>
        <dbReference type="ARBA" id="ARBA00022792"/>
    </source>
</evidence>
<feature type="compositionally biased region" description="Polar residues" evidence="24">
    <location>
        <begin position="77"/>
        <end position="86"/>
    </location>
</feature>
<dbReference type="NCBIfam" id="NF006942">
    <property type="entry name" value="PRK09424.1"/>
    <property type="match status" value="1"/>
</dbReference>
<dbReference type="GO" id="GO:0050661">
    <property type="term" value="F:NADP binding"/>
    <property type="evidence" value="ECO:0007669"/>
    <property type="project" value="TreeGrafter"/>
</dbReference>
<evidence type="ECO:0000256" key="3">
    <source>
        <dbReference type="ARBA" id="ARBA00005624"/>
    </source>
</evidence>
<feature type="transmembrane region" description="Helical" evidence="25">
    <location>
        <begin position="538"/>
        <end position="559"/>
    </location>
</feature>
<dbReference type="AlphaFoldDB" id="A0A9K3KUQ8"/>
<keyword evidence="18 25" id="KW-0472">Membrane</keyword>
<dbReference type="InterPro" id="IPR024605">
    <property type="entry name" value="NADP_transhyd_a_C"/>
</dbReference>
<feature type="domain" description="Alanine dehydrogenase/pyridine nucleotide transhydrogenase N-terminal" evidence="28">
    <location>
        <begin position="103"/>
        <end position="237"/>
    </location>
</feature>
<feature type="transmembrane region" description="Helical" evidence="25">
    <location>
        <begin position="698"/>
        <end position="717"/>
    </location>
</feature>
<evidence type="ECO:0000256" key="7">
    <source>
        <dbReference type="ARBA" id="ARBA00022519"/>
    </source>
</evidence>
<keyword evidence="17" id="KW-0496">Mitochondrion</keyword>
<keyword evidence="14 25" id="KW-1133">Transmembrane helix</keyword>
<dbReference type="CDD" id="cd05304">
    <property type="entry name" value="Rubrum_tdh"/>
    <property type="match status" value="1"/>
</dbReference>
<comment type="caution">
    <text evidence="29">The sequence shown here is derived from an EMBL/GenBank/DDBJ whole genome shotgun (WGS) entry which is preliminary data.</text>
</comment>
<feature type="transmembrane region" description="Helical" evidence="25">
    <location>
        <begin position="641"/>
        <end position="660"/>
    </location>
</feature>
<comment type="subcellular location">
    <subcellularLocation>
        <location evidence="2">Cell inner membrane</location>
        <topology evidence="2">Multi-pass membrane protein</topology>
    </subcellularLocation>
    <subcellularLocation>
        <location evidence="1">Mitochondrion inner membrane</location>
        <topology evidence="1">Multi-pass membrane protein</topology>
        <orientation evidence="1">Matrix side</orientation>
    </subcellularLocation>
</comment>
<evidence type="ECO:0000256" key="18">
    <source>
        <dbReference type="ARBA" id="ARBA00023136"/>
    </source>
</evidence>
<keyword evidence="9" id="KW-0547">Nucleotide-binding</keyword>
<dbReference type="Proteomes" id="UP000693970">
    <property type="component" value="Unassembled WGS sequence"/>
</dbReference>
<dbReference type="SMART" id="SM01002">
    <property type="entry name" value="AlaDh_PNT_C"/>
    <property type="match status" value="1"/>
</dbReference>
<evidence type="ECO:0000256" key="5">
    <source>
        <dbReference type="ARBA" id="ARBA00012943"/>
    </source>
</evidence>
<evidence type="ECO:0000256" key="22">
    <source>
        <dbReference type="ARBA" id="ARBA00074145"/>
    </source>
</evidence>
<dbReference type="PANTHER" id="PTHR10160:SF19">
    <property type="entry name" value="PROTON-TRANSLOCATING NAD(P)(+) TRANSHYDROGENASE"/>
    <property type="match status" value="1"/>
</dbReference>
<dbReference type="InterPro" id="IPR026255">
    <property type="entry name" value="NADP_transhyd_a"/>
</dbReference>
<keyword evidence="10" id="KW-0999">Mitochondrion inner membrane</keyword>
<dbReference type="Pfam" id="PF05222">
    <property type="entry name" value="AlaDh_PNT_N"/>
    <property type="match status" value="1"/>
</dbReference>
<feature type="transmembrane region" description="Helical" evidence="25">
    <location>
        <begin position="600"/>
        <end position="621"/>
    </location>
</feature>
<dbReference type="Pfam" id="PF02233">
    <property type="entry name" value="PNTB"/>
    <property type="match status" value="1"/>
</dbReference>
<dbReference type="FunFam" id="3.40.50.1220:FF:000002">
    <property type="entry name" value="NAD(P) transhydrogenase subunit beta"/>
    <property type="match status" value="1"/>
</dbReference>
<evidence type="ECO:0000259" key="27">
    <source>
        <dbReference type="SMART" id="SM01002"/>
    </source>
</evidence>
<keyword evidence="12" id="KW-0809">Transit peptide</keyword>
<feature type="chain" id="PRO_5039935140" description="NAD(P) transhydrogenase, mitochondrial" evidence="26">
    <location>
        <begin position="23"/>
        <end position="1140"/>
    </location>
</feature>
<dbReference type="GO" id="GO:0005886">
    <property type="term" value="C:plasma membrane"/>
    <property type="evidence" value="ECO:0007669"/>
    <property type="project" value="UniProtKB-SubCell"/>
</dbReference>
<reference evidence="29" key="1">
    <citation type="journal article" date="2021" name="Sci. Rep.">
        <title>Diploid genomic architecture of Nitzschia inconspicua, an elite biomass production diatom.</title>
        <authorList>
            <person name="Oliver A."/>
            <person name="Podell S."/>
            <person name="Pinowska A."/>
            <person name="Traller J.C."/>
            <person name="Smith S.R."/>
            <person name="McClure R."/>
            <person name="Beliaev A."/>
            <person name="Bohutskyi P."/>
            <person name="Hill E.A."/>
            <person name="Rabines A."/>
            <person name="Zheng H."/>
            <person name="Allen L.Z."/>
            <person name="Kuo A."/>
            <person name="Grigoriev I.V."/>
            <person name="Allen A.E."/>
            <person name="Hazlebeck D."/>
            <person name="Allen E.E."/>
        </authorList>
    </citation>
    <scope>NUCLEOTIDE SEQUENCE</scope>
    <source>
        <strain evidence="29">Hildebrandi</strain>
    </source>
</reference>
<comment type="catalytic activity">
    <reaction evidence="19">
        <text>NAD(+) + NADPH + H(+)(in) = NADH + NADP(+) + H(+)(out)</text>
        <dbReference type="Rhea" id="RHEA:47992"/>
        <dbReference type="ChEBI" id="CHEBI:15378"/>
        <dbReference type="ChEBI" id="CHEBI:57540"/>
        <dbReference type="ChEBI" id="CHEBI:57783"/>
        <dbReference type="ChEBI" id="CHEBI:57945"/>
        <dbReference type="ChEBI" id="CHEBI:58349"/>
        <dbReference type="EC" id="7.1.1.1"/>
    </reaction>
</comment>
<dbReference type="EMBL" id="JAGRRH010000019">
    <property type="protein sequence ID" value="KAG7349458.1"/>
    <property type="molecule type" value="Genomic_DNA"/>
</dbReference>
<feature type="compositionally biased region" description="Basic and acidic residues" evidence="24">
    <location>
        <begin position="60"/>
        <end position="70"/>
    </location>
</feature>
<comment type="subunit">
    <text evidence="4">Homodimer.</text>
</comment>
<evidence type="ECO:0000256" key="4">
    <source>
        <dbReference type="ARBA" id="ARBA00011738"/>
    </source>
</evidence>
<keyword evidence="13" id="KW-1278">Translocase</keyword>
<keyword evidence="6" id="KW-1003">Cell membrane</keyword>
<feature type="signal peptide" evidence="26">
    <location>
        <begin position="1"/>
        <end position="22"/>
    </location>
</feature>
<sequence length="1140" mass="118730">MKAFFTVVALAALTIIVDRSEAWAPTTSLATRTITPQRKHLVVIPKIETSLYASLAEDLTSEKEGEGETKKKQKQQNAIQSPATSTEGRRFDDPVPYSELTIGVLKETFPGENRVSQTPDSVKNLVNAGFTVIVQSGAGDNASFSDAAYTDVGAMVLSKEQIYQDADILTKVRPPNDEEIPKLAGKTLISMIQPAINSELYQTLTEQHTNVFALDCVPRMLSRGQAFDTLSSQANIAGYRAVIEAAEAFPRFFAGQMTAAGKVPPAKVLVMGAGVAGLAAIQTAKNMGAIVRAFDVRPVCKEQVESMGATFLEVDIDEDGSGTGGYAKEMSEEYKKAQAKMMMEQAADVDIIITTALIPGKKAPVLVDQDMLNQMKPGSVCVDLAAANGGNVAQTRPDEIVTTSNGVKIIGYTDLPSRLASTASNLFANNIAKFILSIGPQTTKEKGMFKIDMEDDAVQNMLISYDGIARWPDEITPFSPPPPPVQPIVEVAELTPEEEKALADKESKDQFVKNSMLASVAAAVLVAFGLTADSPSAISLMATFGLAGLAGYQVVWGVAPALHSPLMAVTNAISGCTAIGGLLLLASGEQSGSIIPDSPGHWMAAVATLLSFINISGGFLVSGKMLDLFRRPEDPKEFFELYGIPTAILLSGLAMAGFGGVGDLSLMSGTASIAASILCISAIAALANQKTARTGNVLGIAGVTLGLAATTSEMAVAGAAPAAFLQAGALGGTGVAIGAVLASGVGPTELPQTVAAFHSLVGLAAMAGAAGEFFSHSGALEAGTLTTMYLATFIGGVTFAGSLVAFGKLSEMMDSAPLQLKGRDQINLAMLGACILGMGAFLSPELVASAASMDPETIRLGSLGMVAAVSSVLGYHLTASIGGADMPVVITVLNSYSGWALVAEGFLLNNPLLAQVGALIGFSGAILTWIMCEAMGRNIVSVILGGAGTAIAPKGEAAEIEGEVTTVSVDNVVDALLEAKNIIITPGYGLAVAQAQFAIAETAKHLKAMGKNVRFAIHPVAGRMPGQLNVLLAEAGVPYDMVFEMEEINNDWDNVDVTLVIGASDTVSSAAEDDPSCSIYGMPVLRVWKSGQVFVFKRSIGNTGYAGMMNPILFKVNTDVLLGDAKVTCEHLRNGVEAKE</sequence>
<evidence type="ECO:0000256" key="9">
    <source>
        <dbReference type="ARBA" id="ARBA00022741"/>
    </source>
</evidence>
<evidence type="ECO:0000256" key="15">
    <source>
        <dbReference type="ARBA" id="ARBA00022990"/>
    </source>
</evidence>
<dbReference type="Pfam" id="PF01262">
    <property type="entry name" value="AlaDh_PNT_C"/>
    <property type="match status" value="1"/>
</dbReference>
<dbReference type="PANTHER" id="PTHR10160">
    <property type="entry name" value="NAD(P) TRANSHYDROGENASE"/>
    <property type="match status" value="1"/>
</dbReference>
<dbReference type="Pfam" id="PF12769">
    <property type="entry name" value="PNTB_4TM"/>
    <property type="match status" value="1"/>
</dbReference>
<feature type="transmembrane region" description="Helical" evidence="25">
    <location>
        <begin position="888"/>
        <end position="906"/>
    </location>
</feature>
<proteinExistence type="inferred from homology"/>
<dbReference type="FunFam" id="3.40.50.720:FF:000028">
    <property type="entry name" value="NAD(P) transhydrogenase subunit alpha"/>
    <property type="match status" value="1"/>
</dbReference>
<comment type="function">
    <text evidence="20">The transhydrogenation between NADH and NADP is coupled to respiration and ATP hydrolysis and functions as a proton pump across the membrane. May play a role in reactive oxygen species (ROS) detoxification in the adrenal gland.</text>
</comment>
<evidence type="ECO:0000256" key="12">
    <source>
        <dbReference type="ARBA" id="ARBA00022946"/>
    </source>
</evidence>
<evidence type="ECO:0000256" key="11">
    <source>
        <dbReference type="ARBA" id="ARBA00022857"/>
    </source>
</evidence>
<evidence type="ECO:0000256" key="14">
    <source>
        <dbReference type="ARBA" id="ARBA00022989"/>
    </source>
</evidence>
<dbReference type="InterPro" id="IPR007698">
    <property type="entry name" value="AlaDH/PNT_NAD(H)-bd"/>
</dbReference>
<evidence type="ECO:0000259" key="28">
    <source>
        <dbReference type="SMART" id="SM01003"/>
    </source>
</evidence>
<name>A0A9K3KUQ8_9STRA</name>
<evidence type="ECO:0000256" key="6">
    <source>
        <dbReference type="ARBA" id="ARBA00022475"/>
    </source>
</evidence>
<evidence type="ECO:0000256" key="16">
    <source>
        <dbReference type="ARBA" id="ARBA00023027"/>
    </source>
</evidence>
<comment type="similarity">
    <text evidence="3">In the N-terminal section; belongs to the AlaDH/PNT family.</text>
</comment>
<dbReference type="OrthoDB" id="37244at2759"/>
<feature type="transmembrane region" description="Helical" evidence="25">
    <location>
        <begin position="828"/>
        <end position="851"/>
    </location>
</feature>
<feature type="transmembrane region" description="Helical" evidence="25">
    <location>
        <begin position="912"/>
        <end position="932"/>
    </location>
</feature>
<dbReference type="InterPro" id="IPR007886">
    <property type="entry name" value="AlaDH/PNT_N"/>
</dbReference>
<feature type="domain" description="Alanine dehydrogenase/pyridine nucleotide transhydrogenase NAD(H)-binding" evidence="27">
    <location>
        <begin position="246"/>
        <end position="411"/>
    </location>
</feature>
<dbReference type="GO" id="GO:0005743">
    <property type="term" value="C:mitochondrial inner membrane"/>
    <property type="evidence" value="ECO:0007669"/>
    <property type="project" value="UniProtKB-SubCell"/>
</dbReference>
<evidence type="ECO:0000256" key="26">
    <source>
        <dbReference type="SAM" id="SignalP"/>
    </source>
</evidence>
<protein>
    <recommendedName>
        <fullName evidence="22">NAD(P) transhydrogenase, mitochondrial</fullName>
        <ecNumber evidence="5">7.1.1.1</ecNumber>
    </recommendedName>
    <alternativeName>
        <fullName evidence="23">Nicotinamide nucleotide transhydrogenase</fullName>
    </alternativeName>
</protein>
<dbReference type="GO" id="GO:0006740">
    <property type="term" value="P:NADPH regeneration"/>
    <property type="evidence" value="ECO:0007669"/>
    <property type="project" value="TreeGrafter"/>
</dbReference>
<feature type="transmembrane region" description="Helical" evidence="25">
    <location>
        <begin position="786"/>
        <end position="807"/>
    </location>
</feature>
<keyword evidence="26" id="KW-0732">Signal</keyword>
<evidence type="ECO:0000256" key="24">
    <source>
        <dbReference type="SAM" id="MobiDB-lite"/>
    </source>
</evidence>
<evidence type="ECO:0000256" key="20">
    <source>
        <dbReference type="ARBA" id="ARBA00054910"/>
    </source>
</evidence>
<keyword evidence="30" id="KW-1185">Reference proteome</keyword>
<reference evidence="29" key="2">
    <citation type="submission" date="2021-04" db="EMBL/GenBank/DDBJ databases">
        <authorList>
            <person name="Podell S."/>
        </authorList>
    </citation>
    <scope>NUCLEOTIDE SEQUENCE</scope>
    <source>
        <strain evidence="29">Hildebrandi</strain>
    </source>
</reference>
<evidence type="ECO:0000256" key="19">
    <source>
        <dbReference type="ARBA" id="ARBA00048202"/>
    </source>
</evidence>
<dbReference type="InterPro" id="IPR034300">
    <property type="entry name" value="PNTB-like"/>
</dbReference>
<feature type="transmembrane region" description="Helical" evidence="25">
    <location>
        <begin position="723"/>
        <end position="742"/>
    </location>
</feature>
<evidence type="ECO:0000256" key="1">
    <source>
        <dbReference type="ARBA" id="ARBA00004292"/>
    </source>
</evidence>
<evidence type="ECO:0000256" key="13">
    <source>
        <dbReference type="ARBA" id="ARBA00022967"/>
    </source>
</evidence>
<dbReference type="NCBIfam" id="TIGR00561">
    <property type="entry name" value="pntA"/>
    <property type="match status" value="1"/>
</dbReference>
<organism evidence="29 30">
    <name type="scientific">Nitzschia inconspicua</name>
    <dbReference type="NCBI Taxonomy" id="303405"/>
    <lineage>
        <taxon>Eukaryota</taxon>
        <taxon>Sar</taxon>
        <taxon>Stramenopiles</taxon>
        <taxon>Ochrophyta</taxon>
        <taxon>Bacillariophyta</taxon>
        <taxon>Bacillariophyceae</taxon>
        <taxon>Bacillariophycidae</taxon>
        <taxon>Bacillariales</taxon>
        <taxon>Bacillariaceae</taxon>
        <taxon>Nitzschia</taxon>
    </lineage>
</organism>
<dbReference type="GO" id="GO:0008750">
    <property type="term" value="F:proton-translocating NAD(P)+ transhydrogenase activity"/>
    <property type="evidence" value="ECO:0007669"/>
    <property type="project" value="UniProtKB-EC"/>
</dbReference>
<keyword evidence="15" id="KW-0007">Acetylation</keyword>
<feature type="transmembrane region" description="Helical" evidence="25">
    <location>
        <begin position="857"/>
        <end position="876"/>
    </location>
</feature>
<evidence type="ECO:0000256" key="17">
    <source>
        <dbReference type="ARBA" id="ARBA00023128"/>
    </source>
</evidence>
<feature type="transmembrane region" description="Helical" evidence="25">
    <location>
        <begin position="754"/>
        <end position="774"/>
    </location>
</feature>
<evidence type="ECO:0000313" key="29">
    <source>
        <dbReference type="EMBL" id="KAG7349458.1"/>
    </source>
</evidence>
<keyword evidence="11" id="KW-0521">NADP</keyword>
<evidence type="ECO:0000313" key="30">
    <source>
        <dbReference type="Proteomes" id="UP000693970"/>
    </source>
</evidence>